<feature type="repeat" description="WD" evidence="7">
    <location>
        <begin position="69"/>
        <end position="110"/>
    </location>
</feature>
<keyword evidence="3" id="KW-0677">Repeat</keyword>
<evidence type="ECO:0000256" key="1">
    <source>
        <dbReference type="ARBA" id="ARBA00022574"/>
    </source>
</evidence>
<evidence type="ECO:0000256" key="3">
    <source>
        <dbReference type="ARBA" id="ARBA00022737"/>
    </source>
</evidence>
<dbReference type="Gene3D" id="2.130.10.10">
    <property type="entry name" value="YVTN repeat-like/Quinoprotein amine dehydrogenase"/>
    <property type="match status" value="1"/>
</dbReference>
<dbReference type="GO" id="GO:0032797">
    <property type="term" value="C:SMN complex"/>
    <property type="evidence" value="ECO:0007669"/>
    <property type="project" value="TreeGrafter"/>
</dbReference>
<proteinExistence type="inferred from homology"/>
<reference evidence="8 9" key="1">
    <citation type="submission" date="2016-07" db="EMBL/GenBank/DDBJ databases">
        <title>Pervasive Adenine N6-methylation of Active Genes in Fungi.</title>
        <authorList>
            <consortium name="DOE Joint Genome Institute"/>
            <person name="Mondo S.J."/>
            <person name="Dannebaum R.O."/>
            <person name="Kuo R.C."/>
            <person name="Labutti K."/>
            <person name="Haridas S."/>
            <person name="Kuo A."/>
            <person name="Salamov A."/>
            <person name="Ahrendt S.R."/>
            <person name="Lipzen A."/>
            <person name="Sullivan W."/>
            <person name="Andreopoulos W.B."/>
            <person name="Clum A."/>
            <person name="Lindquist E."/>
            <person name="Daum C."/>
            <person name="Ramamoorthy G.K."/>
            <person name="Gryganskyi A."/>
            <person name="Culley D."/>
            <person name="Magnuson J.K."/>
            <person name="James T.Y."/>
            <person name="O'Malley M.A."/>
            <person name="Stajich J.E."/>
            <person name="Spatafora J.W."/>
            <person name="Visel A."/>
            <person name="Grigoriev I.V."/>
        </authorList>
    </citation>
    <scope>NUCLEOTIDE SEQUENCE [LARGE SCALE GENOMIC DNA]</scope>
    <source>
        <strain evidence="8 9">62-1032</strain>
    </source>
</reference>
<name>A0A1Y2DCQ0_9BASI</name>
<dbReference type="AlphaFoldDB" id="A0A1Y2DCQ0"/>
<dbReference type="Pfam" id="PF00400">
    <property type="entry name" value="WD40"/>
    <property type="match status" value="3"/>
</dbReference>
<keyword evidence="1 7" id="KW-0853">WD repeat</keyword>
<dbReference type="InterPro" id="IPR015943">
    <property type="entry name" value="WD40/YVTN_repeat-like_dom_sf"/>
</dbReference>
<dbReference type="PRINTS" id="PR00320">
    <property type="entry name" value="GPROTEINBRPT"/>
</dbReference>
<dbReference type="InterPro" id="IPR020472">
    <property type="entry name" value="WD40_PAC1"/>
</dbReference>
<evidence type="ECO:0000256" key="5">
    <source>
        <dbReference type="ARBA" id="ARBA00038394"/>
    </source>
</evidence>
<dbReference type="Proteomes" id="UP000193467">
    <property type="component" value="Unassembled WGS sequence"/>
</dbReference>
<dbReference type="PROSITE" id="PS50294">
    <property type="entry name" value="WD_REPEATS_REGION"/>
    <property type="match status" value="3"/>
</dbReference>
<evidence type="ECO:0000313" key="8">
    <source>
        <dbReference type="EMBL" id="ORY56455.1"/>
    </source>
</evidence>
<dbReference type="PANTHER" id="PTHR19877">
    <property type="entry name" value="EUKARYOTIC TRANSLATION INITIATION FACTOR 3 SUBUNIT I"/>
    <property type="match status" value="1"/>
</dbReference>
<comment type="caution">
    <text evidence="8">The sequence shown here is derived from an EMBL/GenBank/DDBJ whole genome shotgun (WGS) entry which is preliminary data.</text>
</comment>
<dbReference type="InterPro" id="IPR036322">
    <property type="entry name" value="WD40_repeat_dom_sf"/>
</dbReference>
<dbReference type="PANTHER" id="PTHR19877:SF13">
    <property type="entry name" value="SERINE-THREONINE KINASE RECEPTOR-ASSOCIATED PROTEIN"/>
    <property type="match status" value="1"/>
</dbReference>
<keyword evidence="9" id="KW-1185">Reference proteome</keyword>
<dbReference type="PROSITE" id="PS50082">
    <property type="entry name" value="WD_REPEATS_2"/>
    <property type="match status" value="4"/>
</dbReference>
<protein>
    <recommendedName>
        <fullName evidence="6">Serine-threonine kinase receptor-associated protein</fullName>
    </recommendedName>
</protein>
<evidence type="ECO:0000256" key="2">
    <source>
        <dbReference type="ARBA" id="ARBA00022664"/>
    </source>
</evidence>
<feature type="repeat" description="WD" evidence="7">
    <location>
        <begin position="110"/>
        <end position="143"/>
    </location>
</feature>
<dbReference type="InterPro" id="IPR001680">
    <property type="entry name" value="WD40_rpt"/>
</dbReference>
<dbReference type="STRING" id="106004.A0A1Y2DCQ0"/>
<dbReference type="InParanoid" id="A0A1Y2DCQ0"/>
<dbReference type="GO" id="GO:0003723">
    <property type="term" value="F:RNA binding"/>
    <property type="evidence" value="ECO:0007669"/>
    <property type="project" value="TreeGrafter"/>
</dbReference>
<sequence length="341" mass="37187">MSIPVKSTPLVCAGHTRPVPSLHFSPLLAPPSPLSPGGTAQNPDYLLISSCKDGKPQLRDWLGDWCGTFLGHKGAVWSARLSNDGATAVTGSADFSAKVWDSHSGACLTTLPHHHIVRTVDLSSDATRVLSGGAEKKLRLWDLTKAPKDGSEWTTAEQDGGVAEFRMEDGKAHEGSIKSACFDEKRDSVISMGEDKVVRWWDLHTRQATHSINFSSPITSMEKSHDGELLAITSGHDVTFVSLESRLPYLTHTLDYAPSTASLHPIHRETFVTGSVKDEWVRVHDAESGEEKEVGKGHHGPVHCISYSPDGEAYASGSEDGTIRLWQTVPKNYGLWRYNQG</sequence>
<keyword evidence="4" id="KW-0508">mRNA splicing</keyword>
<feature type="repeat" description="WD" evidence="7">
    <location>
        <begin position="170"/>
        <end position="211"/>
    </location>
</feature>
<organism evidence="8 9">
    <name type="scientific">Leucosporidium creatinivorum</name>
    <dbReference type="NCBI Taxonomy" id="106004"/>
    <lineage>
        <taxon>Eukaryota</taxon>
        <taxon>Fungi</taxon>
        <taxon>Dikarya</taxon>
        <taxon>Basidiomycota</taxon>
        <taxon>Pucciniomycotina</taxon>
        <taxon>Microbotryomycetes</taxon>
        <taxon>Leucosporidiales</taxon>
        <taxon>Leucosporidium</taxon>
    </lineage>
</organism>
<evidence type="ECO:0000313" key="9">
    <source>
        <dbReference type="Proteomes" id="UP000193467"/>
    </source>
</evidence>
<gene>
    <name evidence="8" type="ORF">BCR35DRAFT_309865</name>
</gene>
<keyword evidence="2" id="KW-0507">mRNA processing</keyword>
<evidence type="ECO:0000256" key="4">
    <source>
        <dbReference type="ARBA" id="ARBA00023187"/>
    </source>
</evidence>
<evidence type="ECO:0000256" key="7">
    <source>
        <dbReference type="PROSITE-ProRule" id="PRU00221"/>
    </source>
</evidence>
<dbReference type="OrthoDB" id="408728at2759"/>
<comment type="similarity">
    <text evidence="5">Belongs to the WD repeat STRAP family.</text>
</comment>
<dbReference type="SMART" id="SM00320">
    <property type="entry name" value="WD40"/>
    <property type="match status" value="6"/>
</dbReference>
<dbReference type="SUPFAM" id="SSF50978">
    <property type="entry name" value="WD40 repeat-like"/>
    <property type="match status" value="1"/>
</dbReference>
<evidence type="ECO:0000256" key="6">
    <source>
        <dbReference type="ARBA" id="ARBA00040390"/>
    </source>
</evidence>
<dbReference type="EMBL" id="MCGR01000086">
    <property type="protein sequence ID" value="ORY56455.1"/>
    <property type="molecule type" value="Genomic_DNA"/>
</dbReference>
<feature type="repeat" description="WD" evidence="7">
    <location>
        <begin position="295"/>
        <end position="327"/>
    </location>
</feature>
<accession>A0A1Y2DCQ0</accession>
<dbReference type="GO" id="GO:0000387">
    <property type="term" value="P:spliceosomal snRNP assembly"/>
    <property type="evidence" value="ECO:0007669"/>
    <property type="project" value="TreeGrafter"/>
</dbReference>